<dbReference type="SUPFAM" id="SSF89562">
    <property type="entry name" value="RraA-like"/>
    <property type="match status" value="1"/>
</dbReference>
<evidence type="ECO:0000256" key="8">
    <source>
        <dbReference type="PIRSR" id="PIRSR605493-1"/>
    </source>
</evidence>
<dbReference type="GO" id="GO:0000981">
    <property type="term" value="F:DNA-binding transcription factor activity, RNA polymerase II-specific"/>
    <property type="evidence" value="ECO:0007669"/>
    <property type="project" value="InterPro"/>
</dbReference>
<dbReference type="CDD" id="cd12148">
    <property type="entry name" value="fungal_TF_MHR"/>
    <property type="match status" value="1"/>
</dbReference>
<sequence>MTLKSDALRALRKFASCDIGDALVRLGVPNGGYLSGLKMYSPGVMCTKTRIFGPAYTVRMVRDSDKAAPSPSKHFADAIPKDSVVFVSQPKGLVSACWGGLMSTRAKKLGAAGVVIDGRFRDLAEHQELGIGLFARDISILGSNTFTRSSELNVPVTYTSTEGGDAVVIQPGDYIVGDADGVVAVPVDKVEGCVELCQKRYEIDEETRAGLEKGEEMGPTIKRLRTAKRIKCDGGIPACSNCAKAAAPCVDVDGRNNDRSIPRDYAARCHARIQWLEQHIKILDADFDLTQGPQLDTSAPDGDSSRNLLERPSPDTARQTSEPASSRKRPLAALQASDSNPPDPPPAAEARSVAVDLGMLSLHSDSRQKHYLGSSSGLFFTNLIGAHADALSSPASTSTGPIRSHHEPSHHSADSYRILYKKLSTELPSPEEASTLFDVYLREIHIDHPFLHPASLLDAYNALRLCVEYGLDRTHNVDPNGWPDEIPPFLYNGRCDSVADKDAIPIPIHTAVLHVFMVFSLAATVLTRNKNFDFSPTRFYKVAAAAAPECLSSISLTALQSVILFTIQGMTAPTNLNIWTLVHVAMSHCIDLGLHREPRDVSDSSPTLLSVRRFVFYTIYNLDRSIATIQGRPLGIRDETFDLRMPTLNDVPADWGLPANGMNGHYARLSEDMALSIQRFALDCHISEIKMLFYHLPTEGRVFHWPADHTTEQSRMKAALDGWLAETRHTWLGSDAHQQQNEAELAKIRLKWLKLEVLYHGAVTLLYQPSQAVPSPTHSALLQCYQSSSERIHIYNRLNDEESLYYNWRNIHGIFSSGATIVYCLWASPDIQLVVPFADALRDLRVCSNLLSIGGQWWPSVRNGRENFDRIVDLTIKRLSRLRASGSGSSSDLQLPRSKSRVTGDGQSVDPLLHDEPAWKSNGTLGTVGDPGQSTDPLPAMQPFPYDGQYPDEFATTPVDSMMESFFAEYLHGDWGWDPFSVCLDTSVL</sequence>
<dbReference type="Pfam" id="PF03737">
    <property type="entry name" value="RraA-like"/>
    <property type="match status" value="1"/>
</dbReference>
<dbReference type="InterPro" id="IPR005493">
    <property type="entry name" value="RraA/RraA-like"/>
</dbReference>
<dbReference type="Gene3D" id="3.50.30.40">
    <property type="entry name" value="Ribonuclease E inhibitor RraA/RraA-like"/>
    <property type="match status" value="1"/>
</dbReference>
<dbReference type="GO" id="GO:0045944">
    <property type="term" value="P:positive regulation of transcription by RNA polymerase II"/>
    <property type="evidence" value="ECO:0007669"/>
    <property type="project" value="TreeGrafter"/>
</dbReference>
<dbReference type="EMBL" id="PVWQ01000022">
    <property type="protein sequence ID" value="RDW58927.1"/>
    <property type="molecule type" value="Genomic_DNA"/>
</dbReference>
<dbReference type="GO" id="GO:0006351">
    <property type="term" value="P:DNA-templated transcription"/>
    <property type="evidence" value="ECO:0007669"/>
    <property type="project" value="InterPro"/>
</dbReference>
<keyword evidence="8" id="KW-0460">Magnesium</keyword>
<dbReference type="RefSeq" id="XP_026598224.1">
    <property type="nucleotide sequence ID" value="XM_026753149.1"/>
</dbReference>
<evidence type="ECO:0000256" key="7">
    <source>
        <dbReference type="ARBA" id="ARBA00023242"/>
    </source>
</evidence>
<feature type="region of interest" description="Disordered" evidence="9">
    <location>
        <begin position="391"/>
        <end position="411"/>
    </location>
</feature>
<comment type="caution">
    <text evidence="11">The sequence shown here is derived from an EMBL/GenBank/DDBJ whole genome shotgun (WGS) entry which is preliminary data.</text>
</comment>
<dbReference type="AlphaFoldDB" id="A0A3D8QB54"/>
<evidence type="ECO:0000256" key="6">
    <source>
        <dbReference type="ARBA" id="ARBA00023163"/>
    </source>
</evidence>
<feature type="binding site" evidence="8">
    <location>
        <begin position="99"/>
        <end position="102"/>
    </location>
    <ligand>
        <name>substrate</name>
    </ligand>
</feature>
<protein>
    <recommendedName>
        <fullName evidence="10">Xylanolytic transcriptional activator regulatory domain-containing protein</fullName>
    </recommendedName>
</protein>
<keyword evidence="4" id="KW-0805">Transcription regulation</keyword>
<keyword evidence="7" id="KW-0539">Nucleus</keyword>
<name>A0A3D8QB54_9EURO</name>
<keyword evidence="3" id="KW-0862">Zinc</keyword>
<comment type="subcellular location">
    <subcellularLocation>
        <location evidence="1">Nucleus</location>
    </subcellularLocation>
</comment>
<dbReference type="PANTHER" id="PTHR47782">
    <property type="entry name" value="ZN(II)2CYS6 TRANSCRIPTION FACTOR (EUROFUNG)-RELATED"/>
    <property type="match status" value="1"/>
</dbReference>
<dbReference type="InterPro" id="IPR036864">
    <property type="entry name" value="Zn2-C6_fun-type_DNA-bd_sf"/>
</dbReference>
<comment type="cofactor">
    <cofactor evidence="8">
        <name>Mg(2+)</name>
        <dbReference type="ChEBI" id="CHEBI:18420"/>
    </cofactor>
</comment>
<dbReference type="Pfam" id="PF00172">
    <property type="entry name" value="Zn_clus"/>
    <property type="match status" value="1"/>
</dbReference>
<keyword evidence="5" id="KW-0238">DNA-binding</keyword>
<feature type="binding site" evidence="8">
    <location>
        <position position="121"/>
    </location>
    <ligand>
        <name>substrate</name>
    </ligand>
</feature>
<accession>A0A3D8QB54</accession>
<dbReference type="InterPro" id="IPR001138">
    <property type="entry name" value="Zn2Cys6_DnaBD"/>
</dbReference>
<evidence type="ECO:0000256" key="5">
    <source>
        <dbReference type="ARBA" id="ARBA00023125"/>
    </source>
</evidence>
<keyword evidence="6" id="KW-0804">Transcription</keyword>
<evidence type="ECO:0000256" key="1">
    <source>
        <dbReference type="ARBA" id="ARBA00004123"/>
    </source>
</evidence>
<dbReference type="GO" id="GO:0043565">
    <property type="term" value="F:sequence-specific DNA binding"/>
    <property type="evidence" value="ECO:0007669"/>
    <property type="project" value="TreeGrafter"/>
</dbReference>
<evidence type="ECO:0000256" key="3">
    <source>
        <dbReference type="ARBA" id="ARBA00022833"/>
    </source>
</evidence>
<dbReference type="InterPro" id="IPR007219">
    <property type="entry name" value="XnlR_reg_dom"/>
</dbReference>
<dbReference type="Gene3D" id="4.10.240.10">
    <property type="entry name" value="Zn(2)-C6 fungal-type DNA-binding domain"/>
    <property type="match status" value="1"/>
</dbReference>
<organism evidence="11 12">
    <name type="scientific">Aspergillus mulundensis</name>
    <dbReference type="NCBI Taxonomy" id="1810919"/>
    <lineage>
        <taxon>Eukaryota</taxon>
        <taxon>Fungi</taxon>
        <taxon>Dikarya</taxon>
        <taxon>Ascomycota</taxon>
        <taxon>Pezizomycotina</taxon>
        <taxon>Eurotiomycetes</taxon>
        <taxon>Eurotiomycetidae</taxon>
        <taxon>Eurotiales</taxon>
        <taxon>Aspergillaceae</taxon>
        <taxon>Aspergillus</taxon>
        <taxon>Aspergillus subgen. Nidulantes</taxon>
    </lineage>
</organism>
<dbReference type="InterPro" id="IPR036704">
    <property type="entry name" value="RraA/RraA-like_sf"/>
</dbReference>
<dbReference type="SMART" id="SM00906">
    <property type="entry name" value="Fungal_trans"/>
    <property type="match status" value="1"/>
</dbReference>
<keyword evidence="12" id="KW-1185">Reference proteome</keyword>
<reference evidence="11 12" key="1">
    <citation type="journal article" date="2018" name="IMA Fungus">
        <title>IMA Genome-F 9: Draft genome sequence of Annulohypoxylon stygium, Aspergillus mulundensis, Berkeleyomyces basicola (syn. Thielaviopsis basicola), Ceratocystis smalleyi, two Cercospora beticola strains, Coleophoma cylindrospora, Fusarium fracticaudum, Phialophora cf. hyalina, and Morchella septimelata.</title>
        <authorList>
            <person name="Wingfield B.D."/>
            <person name="Bills G.F."/>
            <person name="Dong Y."/>
            <person name="Huang W."/>
            <person name="Nel W.J."/>
            <person name="Swalarsk-Parry B.S."/>
            <person name="Vaghefi N."/>
            <person name="Wilken P.M."/>
            <person name="An Z."/>
            <person name="de Beer Z.W."/>
            <person name="De Vos L."/>
            <person name="Chen L."/>
            <person name="Duong T.A."/>
            <person name="Gao Y."/>
            <person name="Hammerbacher A."/>
            <person name="Kikkert J.R."/>
            <person name="Li Y."/>
            <person name="Li H."/>
            <person name="Li K."/>
            <person name="Li Q."/>
            <person name="Liu X."/>
            <person name="Ma X."/>
            <person name="Naidoo K."/>
            <person name="Pethybridge S.J."/>
            <person name="Sun J."/>
            <person name="Steenkamp E.T."/>
            <person name="van der Nest M.A."/>
            <person name="van Wyk S."/>
            <person name="Wingfield M.J."/>
            <person name="Xiong C."/>
            <person name="Yue Q."/>
            <person name="Zhang X."/>
        </authorList>
    </citation>
    <scope>NUCLEOTIDE SEQUENCE [LARGE SCALE GENOMIC DNA]</scope>
    <source>
        <strain evidence="11 12">DSM 5745</strain>
    </source>
</reference>
<dbReference type="GO" id="GO:0008270">
    <property type="term" value="F:zinc ion binding"/>
    <property type="evidence" value="ECO:0007669"/>
    <property type="project" value="InterPro"/>
</dbReference>
<keyword evidence="2 8" id="KW-0479">Metal-binding</keyword>
<dbReference type="PANTHER" id="PTHR47782:SF1">
    <property type="entry name" value="PYRIMIDINE PATHWAY REGULATORY PROTEIN 1"/>
    <property type="match status" value="1"/>
</dbReference>
<gene>
    <name evidence="11" type="ORF">DSM5745_11133</name>
</gene>
<dbReference type="CDD" id="cd00067">
    <property type="entry name" value="GAL4"/>
    <property type="match status" value="1"/>
</dbReference>
<dbReference type="GO" id="GO:0005634">
    <property type="term" value="C:nucleus"/>
    <property type="evidence" value="ECO:0007669"/>
    <property type="project" value="UniProtKB-SubCell"/>
</dbReference>
<dbReference type="Proteomes" id="UP000256690">
    <property type="component" value="Unassembled WGS sequence"/>
</dbReference>
<evidence type="ECO:0000256" key="9">
    <source>
        <dbReference type="SAM" id="MobiDB-lite"/>
    </source>
</evidence>
<dbReference type="GeneID" id="38121503"/>
<evidence type="ECO:0000313" key="11">
    <source>
        <dbReference type="EMBL" id="RDW58927.1"/>
    </source>
</evidence>
<evidence type="ECO:0000256" key="4">
    <source>
        <dbReference type="ARBA" id="ARBA00023015"/>
    </source>
</evidence>
<dbReference type="OrthoDB" id="25921at2759"/>
<dbReference type="CDD" id="cd16841">
    <property type="entry name" value="RraA_family"/>
    <property type="match status" value="1"/>
</dbReference>
<feature type="binding site" evidence="8">
    <location>
        <position position="122"/>
    </location>
    <ligand>
        <name>Mg(2+)</name>
        <dbReference type="ChEBI" id="CHEBI:18420"/>
    </ligand>
</feature>
<evidence type="ECO:0000313" key="12">
    <source>
        <dbReference type="Proteomes" id="UP000256690"/>
    </source>
</evidence>
<proteinExistence type="predicted"/>
<evidence type="ECO:0000256" key="2">
    <source>
        <dbReference type="ARBA" id="ARBA00022723"/>
    </source>
</evidence>
<evidence type="ECO:0000259" key="10">
    <source>
        <dbReference type="SMART" id="SM00906"/>
    </source>
</evidence>
<feature type="region of interest" description="Disordered" evidence="9">
    <location>
        <begin position="884"/>
        <end position="936"/>
    </location>
</feature>
<feature type="domain" description="Xylanolytic transcriptional activator regulatory" evidence="10">
    <location>
        <begin position="578"/>
        <end position="652"/>
    </location>
</feature>
<dbReference type="STRING" id="1810919.A0A3D8QB54"/>
<feature type="region of interest" description="Disordered" evidence="9">
    <location>
        <begin position="292"/>
        <end position="349"/>
    </location>
</feature>
<dbReference type="InterPro" id="IPR052202">
    <property type="entry name" value="Yeast_MetPath_Reg"/>
</dbReference>
<dbReference type="Pfam" id="PF04082">
    <property type="entry name" value="Fungal_trans"/>
    <property type="match status" value="1"/>
</dbReference>